<dbReference type="EMBL" id="PXYW01000046">
    <property type="protein sequence ID" value="PSR32276.1"/>
    <property type="molecule type" value="Genomic_DNA"/>
</dbReference>
<feature type="compositionally biased region" description="Polar residues" evidence="1">
    <location>
        <begin position="1"/>
        <end position="12"/>
    </location>
</feature>
<evidence type="ECO:0000256" key="1">
    <source>
        <dbReference type="SAM" id="MobiDB-lite"/>
    </source>
</evidence>
<feature type="region of interest" description="Disordered" evidence="1">
    <location>
        <begin position="1"/>
        <end position="24"/>
    </location>
</feature>
<comment type="caution">
    <text evidence="2">The sequence shown here is derived from an EMBL/GenBank/DDBJ whole genome shotgun (WGS) entry which is preliminary data.</text>
</comment>
<name>A0A2T2XCV6_9FIRM</name>
<protein>
    <submittedName>
        <fullName evidence="2">Uncharacterized protein</fullName>
    </submittedName>
</protein>
<dbReference type="Proteomes" id="UP000242972">
    <property type="component" value="Unassembled WGS sequence"/>
</dbReference>
<dbReference type="AlphaFoldDB" id="A0A2T2XCV6"/>
<accession>A0A2T2XCV6</accession>
<sequence length="392" mass="42621">MSSTLKQHNTPPSRKGRRRSPDSTQRLITLAQTVAAEPDTADLSATEERLIALVLRLVTQGSDRKIWQALTTLESRHAHKAADCVTFWAEDAASTIELLMMPDASVDAEHAATPPDPVPGEATAFLVPVIFFTPPGTSLPLTVPLGHTLDALAHSFRQHGLLGAEPSLVLFPGLYRLADLPDTWSERRRWLQILCAHVTRQTANPIPLASPDPEAEPEEAPATTLRLRFLVGAVLRAGGEDSTTPAGPLWDTETPLFASDAAQVAALTAWQHTVTALLERTMKTVSVWPGFPDLWSEALDAGVDWWNHVVVESAFTTYCAQRGVAPDAVLADIRWNADASAWQGAFLTMADTGPSWFWVGWGDPADQRDALLEALRSLGIRRIALDEQGCEG</sequence>
<proteinExistence type="predicted"/>
<organism evidence="2 3">
    <name type="scientific">Sulfobacillus benefaciens</name>
    <dbReference type="NCBI Taxonomy" id="453960"/>
    <lineage>
        <taxon>Bacteria</taxon>
        <taxon>Bacillati</taxon>
        <taxon>Bacillota</taxon>
        <taxon>Clostridia</taxon>
        <taxon>Eubacteriales</taxon>
        <taxon>Clostridiales Family XVII. Incertae Sedis</taxon>
        <taxon>Sulfobacillus</taxon>
    </lineage>
</organism>
<reference evidence="2 3" key="1">
    <citation type="journal article" date="2014" name="BMC Genomics">
        <title>Comparison of environmental and isolate Sulfobacillus genomes reveals diverse carbon, sulfur, nitrogen, and hydrogen metabolisms.</title>
        <authorList>
            <person name="Justice N.B."/>
            <person name="Norman A."/>
            <person name="Brown C.T."/>
            <person name="Singh A."/>
            <person name="Thomas B.C."/>
            <person name="Banfield J.F."/>
        </authorList>
    </citation>
    <scope>NUCLEOTIDE SEQUENCE [LARGE SCALE GENOMIC DNA]</scope>
    <source>
        <strain evidence="2">AMDSBA4</strain>
    </source>
</reference>
<evidence type="ECO:0000313" key="3">
    <source>
        <dbReference type="Proteomes" id="UP000242972"/>
    </source>
</evidence>
<gene>
    <name evidence="2" type="ORF">C7B46_15000</name>
</gene>
<evidence type="ECO:0000313" key="2">
    <source>
        <dbReference type="EMBL" id="PSR32276.1"/>
    </source>
</evidence>